<comment type="caution">
    <text evidence="2">The sequence shown here is derived from an EMBL/GenBank/DDBJ whole genome shotgun (WGS) entry which is preliminary data.</text>
</comment>
<evidence type="ECO:0000313" key="3">
    <source>
        <dbReference type="Proteomes" id="UP000005143"/>
    </source>
</evidence>
<keyword evidence="3" id="KW-1185">Reference proteome</keyword>
<dbReference type="InterPro" id="IPR018445">
    <property type="entry name" value="Put_Phosphate_transp_reg"/>
</dbReference>
<reference evidence="2 3" key="1">
    <citation type="journal article" date="2013" name="Biodegradation">
        <title>Quantitative proteomic analysis of ibuprofen-degrading Patulibacter sp. strain I11.</title>
        <authorList>
            <person name="Almeida B."/>
            <person name="Kjeldal H."/>
            <person name="Lolas I."/>
            <person name="Knudsen A.D."/>
            <person name="Carvalho G."/>
            <person name="Nielsen K.L."/>
            <person name="Barreto Crespo M.T."/>
            <person name="Stensballe A."/>
            <person name="Nielsen J.L."/>
        </authorList>
    </citation>
    <scope>NUCLEOTIDE SEQUENCE [LARGE SCALE GENOMIC DNA]</scope>
    <source>
        <strain evidence="2 3">I11</strain>
    </source>
</reference>
<evidence type="ECO:0008006" key="4">
    <source>
        <dbReference type="Google" id="ProtNLM"/>
    </source>
</evidence>
<dbReference type="AlphaFoldDB" id="H0E645"/>
<dbReference type="InterPro" id="IPR038078">
    <property type="entry name" value="PhoU-like_sf"/>
</dbReference>
<dbReference type="PANTHER" id="PTHR37298">
    <property type="entry name" value="UPF0111 PROTEIN YKAA"/>
    <property type="match status" value="1"/>
</dbReference>
<dbReference type="Gene3D" id="1.20.58.220">
    <property type="entry name" value="Phosphate transport system protein phou homolog 2, domain 2"/>
    <property type="match status" value="1"/>
</dbReference>
<dbReference type="Proteomes" id="UP000005143">
    <property type="component" value="Unassembled WGS sequence"/>
</dbReference>
<protein>
    <recommendedName>
        <fullName evidence="4">Phosphate transport regulator</fullName>
    </recommendedName>
</protein>
<dbReference type="OrthoDB" id="9797568at2"/>
<organism evidence="2 3">
    <name type="scientific">Patulibacter medicamentivorans</name>
    <dbReference type="NCBI Taxonomy" id="1097667"/>
    <lineage>
        <taxon>Bacteria</taxon>
        <taxon>Bacillati</taxon>
        <taxon>Actinomycetota</taxon>
        <taxon>Thermoleophilia</taxon>
        <taxon>Solirubrobacterales</taxon>
        <taxon>Patulibacteraceae</taxon>
        <taxon>Patulibacter</taxon>
    </lineage>
</organism>
<evidence type="ECO:0000256" key="1">
    <source>
        <dbReference type="ARBA" id="ARBA00008591"/>
    </source>
</evidence>
<dbReference type="PANTHER" id="PTHR37298:SF1">
    <property type="entry name" value="UPF0111 PROTEIN YKAA"/>
    <property type="match status" value="1"/>
</dbReference>
<proteinExistence type="inferred from homology"/>
<accession>H0E645</accession>
<dbReference type="Pfam" id="PF01865">
    <property type="entry name" value="PhoU_div"/>
    <property type="match status" value="1"/>
</dbReference>
<evidence type="ECO:0000313" key="2">
    <source>
        <dbReference type="EMBL" id="EHN10814.1"/>
    </source>
</evidence>
<dbReference type="RefSeq" id="WP_007575065.1">
    <property type="nucleotide sequence ID" value="NZ_AGUD01000200.1"/>
</dbReference>
<name>H0E645_9ACTN</name>
<sequence length="212" mass="23713">MPLFFRAPGADSTLLDLLEEYGRTIQRSTLLLRDLIRDYPEQGGLVRDLVLCEQEGDRIAHDIIHRLSRHTNGHPTHPFEIDDGYRLATALDDIVDDAEAAADMFSVYQVEAATDQANQLADILVACGEQLALALRALRTGSDLSPFLVEIHRLENDGDRISRDAIASLFEIGVDPLFVIRWKDIYAALESAIDACETVAHHLEGIVLKRRR</sequence>
<dbReference type="EMBL" id="AGUD01000200">
    <property type="protein sequence ID" value="EHN10814.1"/>
    <property type="molecule type" value="Genomic_DNA"/>
</dbReference>
<gene>
    <name evidence="2" type="ORF">PAI11_22950</name>
</gene>
<dbReference type="InterPro" id="IPR052912">
    <property type="entry name" value="UPF0111_domain"/>
</dbReference>
<comment type="similarity">
    <text evidence="1">Belongs to the UPF0111 family.</text>
</comment>